<gene>
    <name evidence="3" type="ORF">LSAA_13954</name>
</gene>
<feature type="compositionally biased region" description="Polar residues" evidence="2">
    <location>
        <begin position="90"/>
        <end position="107"/>
    </location>
</feature>
<keyword evidence="3" id="KW-0645">Protease</keyword>
<dbReference type="PANTHER" id="PTHR12756:SF12">
    <property type="entry name" value="CYTOSOLIC CARBOXYPEPTIDASE-LIKE PROTEIN 5"/>
    <property type="match status" value="1"/>
</dbReference>
<keyword evidence="3" id="KW-0121">Carboxypeptidase</keyword>
<protein>
    <submittedName>
        <fullName evidence="3">AGBL5</fullName>
        <ecNumber evidence="3">3.4.17.24</ecNumber>
    </submittedName>
</protein>
<dbReference type="EC" id="3.4.17.24" evidence="3"/>
<dbReference type="OrthoDB" id="10253041at2759"/>
<dbReference type="EMBL" id="HG994587">
    <property type="protein sequence ID" value="CAF3025709.1"/>
    <property type="molecule type" value="Genomic_DNA"/>
</dbReference>
<dbReference type="AlphaFoldDB" id="A0A7R8D4P2"/>
<keyword evidence="4" id="KW-1185">Reference proteome</keyword>
<evidence type="ECO:0000256" key="1">
    <source>
        <dbReference type="ARBA" id="ARBA00001947"/>
    </source>
</evidence>
<sequence>MYLKDRHTGAGREGCGRVAVFKSTGLVYSYTLEANFNTGRDIKPVPNSPRAGSPSLFYDRPPKYTPSIYEDAGKAVAVAVLDLTDSNPWSRVATSKHSVKNCESSPNGRLLRRRSAPPRTKKLSSESKTSESSSKMPRKTEKSSSSSSSTIGAGLSRPTSPTRPSSARTTRNKKNNKKSLIPSPNMVVEPK</sequence>
<name>A0A7R8D4P2_LEPSM</name>
<keyword evidence="3" id="KW-0378">Hydrolase</keyword>
<dbReference type="InterPro" id="IPR050821">
    <property type="entry name" value="Cytosolic_carboxypeptidase"/>
</dbReference>
<evidence type="ECO:0000313" key="3">
    <source>
        <dbReference type="EMBL" id="CAF3025709.1"/>
    </source>
</evidence>
<dbReference type="PANTHER" id="PTHR12756">
    <property type="entry name" value="CYTOSOLIC CARBOXYPEPTIDASE"/>
    <property type="match status" value="1"/>
</dbReference>
<feature type="compositionally biased region" description="Basic residues" evidence="2">
    <location>
        <begin position="110"/>
        <end position="122"/>
    </location>
</feature>
<evidence type="ECO:0000256" key="2">
    <source>
        <dbReference type="SAM" id="MobiDB-lite"/>
    </source>
</evidence>
<feature type="compositionally biased region" description="Low complexity" evidence="2">
    <location>
        <begin position="156"/>
        <end position="169"/>
    </location>
</feature>
<dbReference type="GO" id="GO:0004180">
    <property type="term" value="F:carboxypeptidase activity"/>
    <property type="evidence" value="ECO:0007669"/>
    <property type="project" value="UniProtKB-KW"/>
</dbReference>
<comment type="cofactor">
    <cofactor evidence="1">
        <name>Zn(2+)</name>
        <dbReference type="ChEBI" id="CHEBI:29105"/>
    </cofactor>
</comment>
<reference evidence="3" key="1">
    <citation type="submission" date="2021-02" db="EMBL/GenBank/DDBJ databases">
        <authorList>
            <person name="Bekaert M."/>
        </authorList>
    </citation>
    <scope>NUCLEOTIDE SEQUENCE</scope>
    <source>
        <strain evidence="3">IoA-00</strain>
    </source>
</reference>
<proteinExistence type="predicted"/>
<evidence type="ECO:0000313" key="4">
    <source>
        <dbReference type="Proteomes" id="UP000675881"/>
    </source>
</evidence>
<accession>A0A7R8D4P2</accession>
<dbReference type="Proteomes" id="UP000675881">
    <property type="component" value="Chromosome 8"/>
</dbReference>
<feature type="region of interest" description="Disordered" evidence="2">
    <location>
        <begin position="90"/>
        <end position="191"/>
    </location>
</feature>
<organism evidence="3 4">
    <name type="scientific">Lepeophtheirus salmonis</name>
    <name type="common">Salmon louse</name>
    <name type="synonym">Caligus salmonis</name>
    <dbReference type="NCBI Taxonomy" id="72036"/>
    <lineage>
        <taxon>Eukaryota</taxon>
        <taxon>Metazoa</taxon>
        <taxon>Ecdysozoa</taxon>
        <taxon>Arthropoda</taxon>
        <taxon>Crustacea</taxon>
        <taxon>Multicrustacea</taxon>
        <taxon>Hexanauplia</taxon>
        <taxon>Copepoda</taxon>
        <taxon>Siphonostomatoida</taxon>
        <taxon>Caligidae</taxon>
        <taxon>Lepeophtheirus</taxon>
    </lineage>
</organism>